<evidence type="ECO:0000313" key="2">
    <source>
        <dbReference type="Proteomes" id="UP000627984"/>
    </source>
</evidence>
<accession>A0AA37F8F0</accession>
<dbReference type="InterPro" id="IPR011042">
    <property type="entry name" value="6-blade_b-propeller_TolB-like"/>
</dbReference>
<dbReference type="InterPro" id="IPR011659">
    <property type="entry name" value="WD40"/>
</dbReference>
<dbReference type="SUPFAM" id="SSF82171">
    <property type="entry name" value="DPP6 N-terminal domain-like"/>
    <property type="match status" value="1"/>
</dbReference>
<dbReference type="Gene3D" id="2.120.10.30">
    <property type="entry name" value="TolB, C-terminal domain"/>
    <property type="match status" value="1"/>
</dbReference>
<gene>
    <name evidence="1" type="ORF">GCM10010126_70540</name>
</gene>
<dbReference type="Proteomes" id="UP000627984">
    <property type="component" value="Unassembled WGS sequence"/>
</dbReference>
<name>A0AA37F8F0_9ACTN</name>
<dbReference type="Pfam" id="PF07676">
    <property type="entry name" value="PD40"/>
    <property type="match status" value="1"/>
</dbReference>
<evidence type="ECO:0008006" key="3">
    <source>
        <dbReference type="Google" id="ProtNLM"/>
    </source>
</evidence>
<evidence type="ECO:0000313" key="1">
    <source>
        <dbReference type="EMBL" id="GGL01194.1"/>
    </source>
</evidence>
<protein>
    <recommendedName>
        <fullName evidence="3">S9 family peptidase</fullName>
    </recommendedName>
</protein>
<sequence length="308" mass="32034">MATSAPLPATGPPRFVVTTRAPFARPVPGSKDHTQIPVRPAVHDAATGGFLAEIPLPPGVPSAWQRLAAAPDNRTFALAGWTGPDTPLRLFLVTLDDDGRPGEPVAVPGPDDGLRAPLLDLALSRDGTRLAYAVPTRGGTRVSIVDVATGQRRDWVTTTPGLIAGLAWAPDGRQIAITLSNWGVGVIDPADQGTDLLAAARLIRPSQGLPLLGSVAYTPDGGSLIYAAGHAIERVPAGAGAGPEVITRADPPAGASLSLRFSLDGTGRHLLHLHRWQGHRIDLTDGSTTTVRITGGERPGKGELYAAW</sequence>
<dbReference type="EMBL" id="BMQD01000059">
    <property type="protein sequence ID" value="GGL01194.1"/>
    <property type="molecule type" value="Genomic_DNA"/>
</dbReference>
<proteinExistence type="predicted"/>
<comment type="caution">
    <text evidence="1">The sequence shown here is derived from an EMBL/GenBank/DDBJ whole genome shotgun (WGS) entry which is preliminary data.</text>
</comment>
<reference evidence="1" key="2">
    <citation type="submission" date="2022-09" db="EMBL/GenBank/DDBJ databases">
        <authorList>
            <person name="Sun Q."/>
            <person name="Ohkuma M."/>
        </authorList>
    </citation>
    <scope>NUCLEOTIDE SEQUENCE</scope>
    <source>
        <strain evidence="1">JCM 3093</strain>
    </source>
</reference>
<dbReference type="AlphaFoldDB" id="A0AA37F8F0"/>
<organism evidence="1 2">
    <name type="scientific">Planomonospora parontospora</name>
    <dbReference type="NCBI Taxonomy" id="58119"/>
    <lineage>
        <taxon>Bacteria</taxon>
        <taxon>Bacillati</taxon>
        <taxon>Actinomycetota</taxon>
        <taxon>Actinomycetes</taxon>
        <taxon>Streptosporangiales</taxon>
        <taxon>Streptosporangiaceae</taxon>
        <taxon>Planomonospora</taxon>
    </lineage>
</organism>
<reference evidence="1" key="1">
    <citation type="journal article" date="2014" name="Int. J. Syst. Evol. Microbiol.">
        <title>Complete genome sequence of Corynebacterium casei LMG S-19264T (=DSM 44701T), isolated from a smear-ripened cheese.</title>
        <authorList>
            <consortium name="US DOE Joint Genome Institute (JGI-PGF)"/>
            <person name="Walter F."/>
            <person name="Albersmeier A."/>
            <person name="Kalinowski J."/>
            <person name="Ruckert C."/>
        </authorList>
    </citation>
    <scope>NUCLEOTIDE SEQUENCE</scope>
    <source>
        <strain evidence="1">JCM 3093</strain>
    </source>
</reference>
<dbReference type="RefSeq" id="WP_191898694.1">
    <property type="nucleotide sequence ID" value="NZ_BMQD01000059.1"/>
</dbReference>